<dbReference type="GO" id="GO:0005506">
    <property type="term" value="F:iron ion binding"/>
    <property type="evidence" value="ECO:0007669"/>
    <property type="project" value="InterPro"/>
</dbReference>
<evidence type="ECO:0000313" key="16">
    <source>
        <dbReference type="EMBL" id="CAH2107639.1"/>
    </source>
</evidence>
<dbReference type="PANTHER" id="PTHR24292:SF84">
    <property type="entry name" value="CYTOCHROME P450 28A5-RELATED"/>
    <property type="match status" value="1"/>
</dbReference>
<comment type="similarity">
    <text evidence="5">Belongs to the cytochrome P450 family.</text>
</comment>
<dbReference type="Pfam" id="PF00067">
    <property type="entry name" value="p450"/>
    <property type="match status" value="1"/>
</dbReference>
<comment type="subcellular location">
    <subcellularLocation>
        <location evidence="4">Endoplasmic reticulum membrane</location>
        <topology evidence="4">Peripheral membrane protein</topology>
    </subcellularLocation>
    <subcellularLocation>
        <location evidence="3">Microsome membrane</location>
        <topology evidence="3">Peripheral membrane protein</topology>
    </subcellularLocation>
</comment>
<evidence type="ECO:0000256" key="3">
    <source>
        <dbReference type="ARBA" id="ARBA00004174"/>
    </source>
</evidence>
<evidence type="ECO:0000256" key="7">
    <source>
        <dbReference type="ARBA" id="ARBA00022617"/>
    </source>
</evidence>
<dbReference type="EC" id="1.14.14.1" evidence="6"/>
<dbReference type="InterPro" id="IPR036396">
    <property type="entry name" value="Cyt_P450_sf"/>
</dbReference>
<dbReference type="Gene3D" id="1.10.630.10">
    <property type="entry name" value="Cytochrome P450"/>
    <property type="match status" value="1"/>
</dbReference>
<evidence type="ECO:0000256" key="6">
    <source>
        <dbReference type="ARBA" id="ARBA00012109"/>
    </source>
</evidence>
<dbReference type="GO" id="GO:0005789">
    <property type="term" value="C:endoplasmic reticulum membrane"/>
    <property type="evidence" value="ECO:0007669"/>
    <property type="project" value="UniProtKB-SubCell"/>
</dbReference>
<evidence type="ECO:0000256" key="11">
    <source>
        <dbReference type="ARBA" id="ARBA00023002"/>
    </source>
</evidence>
<evidence type="ECO:0000256" key="2">
    <source>
        <dbReference type="ARBA" id="ARBA00003690"/>
    </source>
</evidence>
<evidence type="ECO:0000256" key="13">
    <source>
        <dbReference type="ARBA" id="ARBA00023033"/>
    </source>
</evidence>
<dbReference type="InterPro" id="IPR050476">
    <property type="entry name" value="Insect_CytP450_Detox"/>
</dbReference>
<dbReference type="AlphaFoldDB" id="A0AAU9V833"/>
<dbReference type="EMBL" id="CAKOGL010000030">
    <property type="protein sequence ID" value="CAH2107639.1"/>
    <property type="molecule type" value="Genomic_DNA"/>
</dbReference>
<dbReference type="SUPFAM" id="SSF48264">
    <property type="entry name" value="Cytochrome P450"/>
    <property type="match status" value="1"/>
</dbReference>
<comment type="function">
    <text evidence="2">May be involved in the metabolism of insect hormones and in the breakdown of synthetic insecticides.</text>
</comment>
<keyword evidence="12" id="KW-0408">Iron</keyword>
<comment type="cofactor">
    <cofactor evidence="1">
        <name>heme</name>
        <dbReference type="ChEBI" id="CHEBI:30413"/>
    </cofactor>
</comment>
<evidence type="ECO:0000256" key="4">
    <source>
        <dbReference type="ARBA" id="ARBA00004406"/>
    </source>
</evidence>
<dbReference type="GO" id="GO:0016712">
    <property type="term" value="F:oxidoreductase activity, acting on paired donors, with incorporation or reduction of molecular oxygen, reduced flavin or flavoprotein as one donor, and incorporation of one atom of oxygen"/>
    <property type="evidence" value="ECO:0007669"/>
    <property type="project" value="UniProtKB-EC"/>
</dbReference>
<organism evidence="16 17">
    <name type="scientific">Euphydryas editha</name>
    <name type="common">Edith's checkerspot</name>
    <dbReference type="NCBI Taxonomy" id="104508"/>
    <lineage>
        <taxon>Eukaryota</taxon>
        <taxon>Metazoa</taxon>
        <taxon>Ecdysozoa</taxon>
        <taxon>Arthropoda</taxon>
        <taxon>Hexapoda</taxon>
        <taxon>Insecta</taxon>
        <taxon>Pterygota</taxon>
        <taxon>Neoptera</taxon>
        <taxon>Endopterygota</taxon>
        <taxon>Lepidoptera</taxon>
        <taxon>Glossata</taxon>
        <taxon>Ditrysia</taxon>
        <taxon>Papilionoidea</taxon>
        <taxon>Nymphalidae</taxon>
        <taxon>Nymphalinae</taxon>
        <taxon>Euphydryas</taxon>
    </lineage>
</organism>
<accession>A0AAU9V833</accession>
<keyword evidence="9" id="KW-0256">Endoplasmic reticulum</keyword>
<evidence type="ECO:0000256" key="5">
    <source>
        <dbReference type="ARBA" id="ARBA00010617"/>
    </source>
</evidence>
<dbReference type="PANTHER" id="PTHR24292">
    <property type="entry name" value="CYTOCHROME P450"/>
    <property type="match status" value="1"/>
</dbReference>
<name>A0AAU9V833_EUPED</name>
<keyword evidence="14" id="KW-0472">Membrane</keyword>
<proteinExistence type="inferred from homology"/>
<dbReference type="InterPro" id="IPR001128">
    <property type="entry name" value="Cyt_P450"/>
</dbReference>
<keyword evidence="10" id="KW-0492">Microsome</keyword>
<protein>
    <recommendedName>
        <fullName evidence="6">unspecific monooxygenase</fullName>
        <ecNumber evidence="6">1.14.14.1</ecNumber>
    </recommendedName>
</protein>
<keyword evidence="11" id="KW-0560">Oxidoreductase</keyword>
<evidence type="ECO:0000256" key="8">
    <source>
        <dbReference type="ARBA" id="ARBA00022723"/>
    </source>
</evidence>
<evidence type="ECO:0000256" key="12">
    <source>
        <dbReference type="ARBA" id="ARBA00023004"/>
    </source>
</evidence>
<comment type="catalytic activity">
    <reaction evidence="15">
        <text>an organic molecule + reduced [NADPH--hemoprotein reductase] + O2 = an alcohol + oxidized [NADPH--hemoprotein reductase] + H2O + H(+)</text>
        <dbReference type="Rhea" id="RHEA:17149"/>
        <dbReference type="Rhea" id="RHEA-COMP:11964"/>
        <dbReference type="Rhea" id="RHEA-COMP:11965"/>
        <dbReference type="ChEBI" id="CHEBI:15377"/>
        <dbReference type="ChEBI" id="CHEBI:15378"/>
        <dbReference type="ChEBI" id="CHEBI:15379"/>
        <dbReference type="ChEBI" id="CHEBI:30879"/>
        <dbReference type="ChEBI" id="CHEBI:57618"/>
        <dbReference type="ChEBI" id="CHEBI:58210"/>
        <dbReference type="ChEBI" id="CHEBI:142491"/>
        <dbReference type="EC" id="1.14.14.1"/>
    </reaction>
</comment>
<evidence type="ECO:0000256" key="14">
    <source>
        <dbReference type="ARBA" id="ARBA00023136"/>
    </source>
</evidence>
<dbReference type="Proteomes" id="UP001153954">
    <property type="component" value="Unassembled WGS sequence"/>
</dbReference>
<dbReference type="GO" id="GO:0020037">
    <property type="term" value="F:heme binding"/>
    <property type="evidence" value="ECO:0007669"/>
    <property type="project" value="InterPro"/>
</dbReference>
<keyword evidence="8" id="KW-0479">Metal-binding</keyword>
<sequence>MIIYIIIILIVTVYFYGTRNHDYWSKRNIKYNPPVPIFGNYLKILFGLTSTGIMSTEVYYKYPNERVVGQYCGNTPELIIRDPEIVRDILNVDFAHFYNRGLSRDLKKEPLLKNIFHADGDIWKLLRQRLTPAFTTAKLKSMFPLIVKCAEKLHDVGDEIVEKGGDCYVRDLMARFSIEFIGACGLGIEADTITNENSVFRKMGKEIFKRSFRNIFLSGLYDVLPETRNLYTIFNKNVEIFFMNKYKSFQTKKL</sequence>
<keyword evidence="17" id="KW-1185">Reference proteome</keyword>
<reference evidence="16" key="1">
    <citation type="submission" date="2022-03" db="EMBL/GenBank/DDBJ databases">
        <authorList>
            <person name="Tunstrom K."/>
        </authorList>
    </citation>
    <scope>NUCLEOTIDE SEQUENCE</scope>
</reference>
<keyword evidence="13" id="KW-0503">Monooxygenase</keyword>
<keyword evidence="7" id="KW-0349">Heme</keyword>
<evidence type="ECO:0000256" key="1">
    <source>
        <dbReference type="ARBA" id="ARBA00001971"/>
    </source>
</evidence>
<evidence type="ECO:0000313" key="17">
    <source>
        <dbReference type="Proteomes" id="UP001153954"/>
    </source>
</evidence>
<gene>
    <name evidence="16" type="ORF">EEDITHA_LOCUS21651</name>
</gene>
<comment type="caution">
    <text evidence="16">The sequence shown here is derived from an EMBL/GenBank/DDBJ whole genome shotgun (WGS) entry which is preliminary data.</text>
</comment>
<evidence type="ECO:0000256" key="10">
    <source>
        <dbReference type="ARBA" id="ARBA00022848"/>
    </source>
</evidence>
<evidence type="ECO:0000256" key="9">
    <source>
        <dbReference type="ARBA" id="ARBA00022824"/>
    </source>
</evidence>
<evidence type="ECO:0000256" key="15">
    <source>
        <dbReference type="ARBA" id="ARBA00047827"/>
    </source>
</evidence>